<dbReference type="EMBL" id="CP001229">
    <property type="protein sequence ID" value="ACN99245.1"/>
    <property type="molecule type" value="Genomic_DNA"/>
</dbReference>
<comment type="similarity">
    <text evidence="1 2">Belongs to the UPF0102 family.</text>
</comment>
<dbReference type="Gene3D" id="3.40.1350.10">
    <property type="match status" value="1"/>
</dbReference>
<dbReference type="PANTHER" id="PTHR34039">
    <property type="entry name" value="UPF0102 PROTEIN YRAN"/>
    <property type="match status" value="1"/>
</dbReference>
<proteinExistence type="inferred from homology"/>
<name>C1DTF8_SULAA</name>
<dbReference type="HOGENOM" id="CLU_115353_3_1_0"/>
<keyword evidence="4" id="KW-1185">Reference proteome</keyword>
<dbReference type="NCBIfam" id="NF009150">
    <property type="entry name" value="PRK12497.1-3"/>
    <property type="match status" value="1"/>
</dbReference>
<sequence length="117" mass="13592">MNKREKGKKNEDLAVEFLKSKGYNILQRNFYTRSGEIDIVALKDDTVVFVEVRSLSKCYFGLPQESINKTKIKKIVKAAQQFLYKYNLTGKNVRFDVVAIFQDSITHIENAFTLDYL</sequence>
<dbReference type="Pfam" id="PF02021">
    <property type="entry name" value="UPF0102"/>
    <property type="match status" value="1"/>
</dbReference>
<evidence type="ECO:0000313" key="4">
    <source>
        <dbReference type="Proteomes" id="UP000001369"/>
    </source>
</evidence>
<evidence type="ECO:0000256" key="2">
    <source>
        <dbReference type="HAMAP-Rule" id="MF_00048"/>
    </source>
</evidence>
<evidence type="ECO:0000313" key="3">
    <source>
        <dbReference type="EMBL" id="ACN99245.1"/>
    </source>
</evidence>
<reference evidence="3 4" key="1">
    <citation type="journal article" date="2009" name="J. Bacteriol.">
        <title>Complete and draft genome sequences of six members of the Aquificales.</title>
        <authorList>
            <person name="Reysenbach A.L."/>
            <person name="Hamamura N."/>
            <person name="Podar M."/>
            <person name="Griffiths E."/>
            <person name="Ferreira S."/>
            <person name="Hochstein R."/>
            <person name="Heidelberg J."/>
            <person name="Johnson J."/>
            <person name="Mead D."/>
            <person name="Pohorille A."/>
            <person name="Sarmiento M."/>
            <person name="Schweighofer K."/>
            <person name="Seshadri R."/>
            <person name="Voytek M.A."/>
        </authorList>
    </citation>
    <scope>NUCLEOTIDE SEQUENCE [LARGE SCALE GENOMIC DNA]</scope>
    <source>
        <strain evidence="4">Az-Fu1 / DSM 15241 / OCM 825</strain>
    </source>
</reference>
<dbReference type="eggNOG" id="COG0792">
    <property type="taxonomic scope" value="Bacteria"/>
</dbReference>
<dbReference type="KEGG" id="saf:SULAZ_0402"/>
<dbReference type="OrthoDB" id="9802516at2"/>
<dbReference type="GO" id="GO:0003676">
    <property type="term" value="F:nucleic acid binding"/>
    <property type="evidence" value="ECO:0007669"/>
    <property type="project" value="InterPro"/>
</dbReference>
<dbReference type="SUPFAM" id="SSF52980">
    <property type="entry name" value="Restriction endonuclease-like"/>
    <property type="match status" value="1"/>
</dbReference>
<dbReference type="InterPro" id="IPR011856">
    <property type="entry name" value="tRNA_endonuc-like_dom_sf"/>
</dbReference>
<evidence type="ECO:0000256" key="1">
    <source>
        <dbReference type="ARBA" id="ARBA00006738"/>
    </source>
</evidence>
<dbReference type="HAMAP" id="MF_00048">
    <property type="entry name" value="UPF0102"/>
    <property type="match status" value="1"/>
</dbReference>
<dbReference type="InterPro" id="IPR003509">
    <property type="entry name" value="UPF0102_YraN-like"/>
</dbReference>
<dbReference type="CDD" id="cd20736">
    <property type="entry name" value="PoNe_Nuclease"/>
    <property type="match status" value="1"/>
</dbReference>
<protein>
    <recommendedName>
        <fullName evidence="2">UPF0102 protein SULAZ_0402</fullName>
    </recommendedName>
</protein>
<accession>C1DTF8</accession>
<organism evidence="3 4">
    <name type="scientific">Sulfurihydrogenibium azorense (strain DSM 15241 / OCM 825 / Az-Fu1)</name>
    <dbReference type="NCBI Taxonomy" id="204536"/>
    <lineage>
        <taxon>Bacteria</taxon>
        <taxon>Pseudomonadati</taxon>
        <taxon>Aquificota</taxon>
        <taxon>Aquificia</taxon>
        <taxon>Aquificales</taxon>
        <taxon>Hydrogenothermaceae</taxon>
        <taxon>Sulfurihydrogenibium</taxon>
    </lineage>
</organism>
<dbReference type="InterPro" id="IPR011335">
    <property type="entry name" value="Restrct_endonuc-II-like"/>
</dbReference>
<dbReference type="STRING" id="204536.SULAZ_0402"/>
<dbReference type="Proteomes" id="UP000001369">
    <property type="component" value="Chromosome"/>
</dbReference>
<dbReference type="NCBIfam" id="TIGR00252">
    <property type="entry name" value="YraN family protein"/>
    <property type="match status" value="1"/>
</dbReference>
<dbReference type="RefSeq" id="WP_012674563.1">
    <property type="nucleotide sequence ID" value="NC_012438.1"/>
</dbReference>
<dbReference type="PANTHER" id="PTHR34039:SF1">
    <property type="entry name" value="UPF0102 PROTEIN YRAN"/>
    <property type="match status" value="1"/>
</dbReference>
<dbReference type="AlphaFoldDB" id="C1DTF8"/>
<gene>
    <name evidence="3" type="ordered locus">SULAZ_0402</name>
</gene>